<feature type="non-terminal residue" evidence="15">
    <location>
        <position position="1"/>
    </location>
</feature>
<evidence type="ECO:0000256" key="10">
    <source>
        <dbReference type="ARBA" id="ARBA00023170"/>
    </source>
</evidence>
<keyword evidence="6" id="KW-0552">Olfaction</keyword>
<keyword evidence="7 13" id="KW-1133">Transmembrane helix</keyword>
<dbReference type="OrthoDB" id="9975554at2759"/>
<evidence type="ECO:0000256" key="6">
    <source>
        <dbReference type="ARBA" id="ARBA00022725"/>
    </source>
</evidence>
<dbReference type="SUPFAM" id="SSF81321">
    <property type="entry name" value="Family A G protein-coupled receptor-like"/>
    <property type="match status" value="1"/>
</dbReference>
<name>A0A8J5ZZ11_GALPY</name>
<dbReference type="InterPro" id="IPR000276">
    <property type="entry name" value="GPCR_Rhodpsn"/>
</dbReference>
<evidence type="ECO:0000313" key="15">
    <source>
        <dbReference type="EMBL" id="KAG8510748.1"/>
    </source>
</evidence>
<dbReference type="FunFam" id="1.20.1070.10:FF:000005">
    <property type="entry name" value="Olfactory receptor"/>
    <property type="match status" value="1"/>
</dbReference>
<gene>
    <name evidence="15" type="ORF">J0S82_013039</name>
</gene>
<reference evidence="15" key="1">
    <citation type="journal article" date="2021" name="Evol. Appl.">
        <title>The genome of the Pyrenean desman and the effects of bottlenecks and inbreeding on the genomic landscape of an endangered species.</title>
        <authorList>
            <person name="Escoda L."/>
            <person name="Castresana J."/>
        </authorList>
    </citation>
    <scope>NUCLEOTIDE SEQUENCE</scope>
    <source>
        <strain evidence="15">IBE-C5619</strain>
    </source>
</reference>
<evidence type="ECO:0000256" key="12">
    <source>
        <dbReference type="RuleBase" id="RU000688"/>
    </source>
</evidence>
<evidence type="ECO:0000256" key="11">
    <source>
        <dbReference type="ARBA" id="ARBA00023224"/>
    </source>
</evidence>
<evidence type="ECO:0000256" key="4">
    <source>
        <dbReference type="ARBA" id="ARBA00022606"/>
    </source>
</evidence>
<dbReference type="CDD" id="cd15947">
    <property type="entry name" value="7tmA_OR2B-like"/>
    <property type="match status" value="1"/>
</dbReference>
<evidence type="ECO:0000256" key="9">
    <source>
        <dbReference type="ARBA" id="ARBA00023136"/>
    </source>
</evidence>
<feature type="transmembrane region" description="Helical" evidence="13">
    <location>
        <begin position="54"/>
        <end position="82"/>
    </location>
</feature>
<feature type="transmembrane region" description="Helical" evidence="13">
    <location>
        <begin position="272"/>
        <end position="290"/>
    </location>
</feature>
<sequence>SYFSGWSVSVVQRKLPHLLVVCIVVHTVVPLVVMTCDHYSVVCKTLYCTLLVHLYFYHVLTVVKCISGFTISAIPFSFIFLINYQITFLELHHREKYLHNSLYLKELIDHQKIQCRKCLHFDLNSPTRATTVMNPSNASIPKIFILLGFSDQPWLEMPLFIMVLIFYICTLVGNILIIVVSRVDPQLDSPMYFFLSNLSFLDLCFTTTTIPQLLLNLWGPDKSISYGGCVTQFYMFHFLGATECILLAVMSLDRYMAICKPLRYSAIMHQQLCLLLVALAWLSGLINSLLQSSLTIQLPLCGNNKVDDFLCEVPVMIKMSCVDTTFNVAMLSIVGAFYSLVPLSLILVSYGFIVATVLKIKSSEGKKKAFNTCGSHVIVVSLFYGPVIIMYVQPSAANSQDKNKLMSLFYSLVTPMLNPFIYTLRNKDMKGAMKRLLVSVYHHGRE</sequence>
<feature type="transmembrane region" description="Helical" evidence="13">
    <location>
        <begin position="15"/>
        <end position="33"/>
    </location>
</feature>
<keyword evidence="9 13" id="KW-0472">Membrane</keyword>
<feature type="transmembrane region" description="Helical" evidence="13">
    <location>
        <begin position="192"/>
        <end position="214"/>
    </location>
</feature>
<dbReference type="InterPro" id="IPR017452">
    <property type="entry name" value="GPCR_Rhodpsn_7TM"/>
</dbReference>
<dbReference type="GO" id="GO:0004984">
    <property type="term" value="F:olfactory receptor activity"/>
    <property type="evidence" value="ECO:0007669"/>
    <property type="project" value="InterPro"/>
</dbReference>
<evidence type="ECO:0000256" key="5">
    <source>
        <dbReference type="ARBA" id="ARBA00022692"/>
    </source>
</evidence>
<evidence type="ECO:0000256" key="7">
    <source>
        <dbReference type="ARBA" id="ARBA00022989"/>
    </source>
</evidence>
<feature type="transmembrane region" description="Helical" evidence="13">
    <location>
        <begin position="370"/>
        <end position="393"/>
    </location>
</feature>
<keyword evidence="5 12" id="KW-0812">Transmembrane</keyword>
<keyword evidence="10 12" id="KW-0675">Receptor</keyword>
<dbReference type="GO" id="GO:0004930">
    <property type="term" value="F:G protein-coupled receptor activity"/>
    <property type="evidence" value="ECO:0007669"/>
    <property type="project" value="UniProtKB-KW"/>
</dbReference>
<keyword evidence="3" id="KW-1003">Cell membrane</keyword>
<keyword evidence="8 12" id="KW-0297">G-protein coupled receptor</keyword>
<comment type="similarity">
    <text evidence="12">Belongs to the G-protein coupled receptor 1 family.</text>
</comment>
<evidence type="ECO:0000256" key="1">
    <source>
        <dbReference type="ARBA" id="ARBA00003929"/>
    </source>
</evidence>
<dbReference type="PRINTS" id="PR00237">
    <property type="entry name" value="GPCRRHODOPSN"/>
</dbReference>
<dbReference type="PRINTS" id="PR00245">
    <property type="entry name" value="OLFACTORYR"/>
</dbReference>
<comment type="caution">
    <text evidence="15">The sequence shown here is derived from an EMBL/GenBank/DDBJ whole genome shotgun (WGS) entry which is preliminary data.</text>
</comment>
<keyword evidence="4" id="KW-0716">Sensory transduction</keyword>
<dbReference type="PROSITE" id="PS00237">
    <property type="entry name" value="G_PROTEIN_RECEP_F1_1"/>
    <property type="match status" value="1"/>
</dbReference>
<proteinExistence type="inferred from homology"/>
<dbReference type="GO" id="GO:0005886">
    <property type="term" value="C:plasma membrane"/>
    <property type="evidence" value="ECO:0007669"/>
    <property type="project" value="UniProtKB-SubCell"/>
</dbReference>
<dbReference type="Gene3D" id="1.20.1070.10">
    <property type="entry name" value="Rhodopsin 7-helix transmembrane proteins"/>
    <property type="match status" value="1"/>
</dbReference>
<comment type="subcellular location">
    <subcellularLocation>
        <location evidence="2">Cell membrane</location>
        <topology evidence="2">Multi-pass membrane protein</topology>
    </subcellularLocation>
</comment>
<evidence type="ECO:0000256" key="8">
    <source>
        <dbReference type="ARBA" id="ARBA00023040"/>
    </source>
</evidence>
<evidence type="ECO:0000256" key="2">
    <source>
        <dbReference type="ARBA" id="ARBA00004651"/>
    </source>
</evidence>
<dbReference type="PROSITE" id="PS50262">
    <property type="entry name" value="G_PROTEIN_RECEP_F1_2"/>
    <property type="match status" value="1"/>
</dbReference>
<dbReference type="EMBL" id="JAGFMF010011863">
    <property type="protein sequence ID" value="KAG8510748.1"/>
    <property type="molecule type" value="Genomic_DNA"/>
</dbReference>
<keyword evidence="16" id="KW-1185">Reference proteome</keyword>
<organism evidence="15 16">
    <name type="scientific">Galemys pyrenaicus</name>
    <name type="common">Iberian desman</name>
    <name type="synonym">Pyrenean desman</name>
    <dbReference type="NCBI Taxonomy" id="202257"/>
    <lineage>
        <taxon>Eukaryota</taxon>
        <taxon>Metazoa</taxon>
        <taxon>Chordata</taxon>
        <taxon>Craniata</taxon>
        <taxon>Vertebrata</taxon>
        <taxon>Euteleostomi</taxon>
        <taxon>Mammalia</taxon>
        <taxon>Eutheria</taxon>
        <taxon>Laurasiatheria</taxon>
        <taxon>Eulipotyphla</taxon>
        <taxon>Talpidae</taxon>
        <taxon>Galemys</taxon>
    </lineage>
</organism>
<evidence type="ECO:0000313" key="16">
    <source>
        <dbReference type="Proteomes" id="UP000700334"/>
    </source>
</evidence>
<feature type="transmembrane region" description="Helical" evidence="13">
    <location>
        <begin position="234"/>
        <end position="252"/>
    </location>
</feature>
<accession>A0A8J5ZZ11</accession>
<feature type="transmembrane region" description="Helical" evidence="13">
    <location>
        <begin position="336"/>
        <end position="358"/>
    </location>
</feature>
<dbReference type="PANTHER" id="PTHR26453">
    <property type="entry name" value="OLFACTORY RECEPTOR"/>
    <property type="match status" value="1"/>
</dbReference>
<feature type="transmembrane region" description="Helical" evidence="13">
    <location>
        <begin position="159"/>
        <end position="180"/>
    </location>
</feature>
<dbReference type="Pfam" id="PF13853">
    <property type="entry name" value="7tm_4"/>
    <property type="match status" value="1"/>
</dbReference>
<dbReference type="Proteomes" id="UP000700334">
    <property type="component" value="Unassembled WGS sequence"/>
</dbReference>
<protein>
    <submittedName>
        <fullName evidence="15">Olfactory receptor 2B11</fullName>
    </submittedName>
</protein>
<evidence type="ECO:0000259" key="14">
    <source>
        <dbReference type="PROSITE" id="PS50262"/>
    </source>
</evidence>
<dbReference type="InterPro" id="IPR000725">
    <property type="entry name" value="Olfact_rcpt"/>
</dbReference>
<feature type="transmembrane region" description="Helical" evidence="13">
    <location>
        <begin position="405"/>
        <end position="424"/>
    </location>
</feature>
<comment type="function">
    <text evidence="1">Putative odorant or sperm cell receptor.</text>
</comment>
<dbReference type="AlphaFoldDB" id="A0A8J5ZZ11"/>
<evidence type="ECO:0000256" key="13">
    <source>
        <dbReference type="SAM" id="Phobius"/>
    </source>
</evidence>
<feature type="domain" description="G-protein coupled receptors family 1 profile" evidence="14">
    <location>
        <begin position="173"/>
        <end position="422"/>
    </location>
</feature>
<evidence type="ECO:0000256" key="3">
    <source>
        <dbReference type="ARBA" id="ARBA00022475"/>
    </source>
</evidence>
<keyword evidence="11 12" id="KW-0807">Transducer</keyword>